<keyword evidence="3 7" id="KW-0479">Metal-binding</keyword>
<dbReference type="HAMAP" id="MF_00009">
    <property type="entry name" value="Endoribonucl_YbeY"/>
    <property type="match status" value="1"/>
</dbReference>
<keyword evidence="7" id="KW-0698">rRNA processing</keyword>
<dbReference type="NCBIfam" id="TIGR00043">
    <property type="entry name" value="rRNA maturation RNase YbeY"/>
    <property type="match status" value="1"/>
</dbReference>
<evidence type="ECO:0000256" key="3">
    <source>
        <dbReference type="ARBA" id="ARBA00022723"/>
    </source>
</evidence>
<dbReference type="GO" id="GO:0008270">
    <property type="term" value="F:zinc ion binding"/>
    <property type="evidence" value="ECO:0007669"/>
    <property type="project" value="UniProtKB-UniRule"/>
</dbReference>
<dbReference type="EC" id="3.1.-.-" evidence="7"/>
<evidence type="ECO:0000313" key="9">
    <source>
        <dbReference type="Proteomes" id="UP000230935"/>
    </source>
</evidence>
<reference evidence="9" key="1">
    <citation type="submission" date="2017-09" db="EMBL/GenBank/DDBJ databases">
        <title>Depth-based differentiation of microbial function through sediment-hosted aquifers and enrichment of novel symbionts in the deep terrestrial subsurface.</title>
        <authorList>
            <person name="Probst A.J."/>
            <person name="Ladd B."/>
            <person name="Jarett J.K."/>
            <person name="Geller-Mcgrath D.E."/>
            <person name="Sieber C.M.K."/>
            <person name="Emerson J.B."/>
            <person name="Anantharaman K."/>
            <person name="Thomas B.C."/>
            <person name="Malmstrom R."/>
            <person name="Stieglmeier M."/>
            <person name="Klingl A."/>
            <person name="Woyke T."/>
            <person name="Ryan C.M."/>
            <person name="Banfield J.F."/>
        </authorList>
    </citation>
    <scope>NUCLEOTIDE SEQUENCE [LARGE SCALE GENOMIC DNA]</scope>
</reference>
<dbReference type="PANTHER" id="PTHR46986">
    <property type="entry name" value="ENDORIBONUCLEASE YBEY, CHLOROPLASTIC"/>
    <property type="match status" value="1"/>
</dbReference>
<dbReference type="InterPro" id="IPR002036">
    <property type="entry name" value="YbeY"/>
</dbReference>
<dbReference type="PROSITE" id="PS01306">
    <property type="entry name" value="UPF0054"/>
    <property type="match status" value="1"/>
</dbReference>
<organism evidence="8 9">
    <name type="scientific">Candidatus Buchananbacteria bacterium CG10_big_fil_rev_8_21_14_0_10_42_9</name>
    <dbReference type="NCBI Taxonomy" id="1974526"/>
    <lineage>
        <taxon>Bacteria</taxon>
        <taxon>Candidatus Buchananiibacteriota</taxon>
    </lineage>
</organism>
<dbReference type="GO" id="GO:0004521">
    <property type="term" value="F:RNA endonuclease activity"/>
    <property type="evidence" value="ECO:0007669"/>
    <property type="project" value="UniProtKB-UniRule"/>
</dbReference>
<evidence type="ECO:0000256" key="5">
    <source>
        <dbReference type="ARBA" id="ARBA00022801"/>
    </source>
</evidence>
<dbReference type="Proteomes" id="UP000230935">
    <property type="component" value="Unassembled WGS sequence"/>
</dbReference>
<name>A0A2H0W244_9BACT</name>
<dbReference type="Pfam" id="PF02130">
    <property type="entry name" value="YbeY"/>
    <property type="match status" value="1"/>
</dbReference>
<dbReference type="AlphaFoldDB" id="A0A2H0W244"/>
<keyword evidence="6 7" id="KW-0862">Zinc</keyword>
<keyword evidence="2 7" id="KW-0540">Nuclease</keyword>
<keyword evidence="5 7" id="KW-0378">Hydrolase</keyword>
<evidence type="ECO:0000313" key="8">
    <source>
        <dbReference type="EMBL" id="PIS05367.1"/>
    </source>
</evidence>
<dbReference type="EMBL" id="PEZZ01000007">
    <property type="protein sequence ID" value="PIS05367.1"/>
    <property type="molecule type" value="Genomic_DNA"/>
</dbReference>
<dbReference type="Gene3D" id="3.40.390.30">
    <property type="entry name" value="Metalloproteases ('zincins'), catalytic domain"/>
    <property type="match status" value="1"/>
</dbReference>
<feature type="binding site" evidence="7">
    <location>
        <position position="115"/>
    </location>
    <ligand>
        <name>Zn(2+)</name>
        <dbReference type="ChEBI" id="CHEBI:29105"/>
        <note>catalytic</note>
    </ligand>
</feature>
<feature type="binding site" evidence="7">
    <location>
        <position position="125"/>
    </location>
    <ligand>
        <name>Zn(2+)</name>
        <dbReference type="ChEBI" id="CHEBI:29105"/>
        <note>catalytic</note>
    </ligand>
</feature>
<comment type="similarity">
    <text evidence="1 7">Belongs to the endoribonuclease YbeY family.</text>
</comment>
<accession>A0A2H0W244</accession>
<evidence type="ECO:0000256" key="2">
    <source>
        <dbReference type="ARBA" id="ARBA00022722"/>
    </source>
</evidence>
<comment type="cofactor">
    <cofactor evidence="7">
        <name>Zn(2+)</name>
        <dbReference type="ChEBI" id="CHEBI:29105"/>
    </cofactor>
    <text evidence="7">Binds 1 zinc ion.</text>
</comment>
<proteinExistence type="inferred from homology"/>
<comment type="caution">
    <text evidence="8">The sequence shown here is derived from an EMBL/GenBank/DDBJ whole genome shotgun (WGS) entry which is preliminary data.</text>
</comment>
<protein>
    <recommendedName>
        <fullName evidence="7">Endoribonuclease YbeY</fullName>
        <ecNumber evidence="7">3.1.-.-</ecNumber>
    </recommendedName>
</protein>
<evidence type="ECO:0000256" key="1">
    <source>
        <dbReference type="ARBA" id="ARBA00010875"/>
    </source>
</evidence>
<gene>
    <name evidence="7 8" type="primary">ybeY</name>
    <name evidence="8" type="ORF">COT81_01135</name>
</gene>
<dbReference type="GO" id="GO:0004222">
    <property type="term" value="F:metalloendopeptidase activity"/>
    <property type="evidence" value="ECO:0007669"/>
    <property type="project" value="InterPro"/>
</dbReference>
<keyword evidence="7" id="KW-0690">Ribosome biogenesis</keyword>
<comment type="subcellular location">
    <subcellularLocation>
        <location evidence="7">Cytoplasm</location>
    </subcellularLocation>
</comment>
<evidence type="ECO:0000256" key="6">
    <source>
        <dbReference type="ARBA" id="ARBA00022833"/>
    </source>
</evidence>
<dbReference type="SUPFAM" id="SSF55486">
    <property type="entry name" value="Metalloproteases ('zincins'), catalytic domain"/>
    <property type="match status" value="1"/>
</dbReference>
<dbReference type="GO" id="GO:0005737">
    <property type="term" value="C:cytoplasm"/>
    <property type="evidence" value="ECO:0007669"/>
    <property type="project" value="UniProtKB-SubCell"/>
</dbReference>
<evidence type="ECO:0000256" key="7">
    <source>
        <dbReference type="HAMAP-Rule" id="MF_00009"/>
    </source>
</evidence>
<dbReference type="InterPro" id="IPR023091">
    <property type="entry name" value="MetalPrtase_cat_dom_sf_prd"/>
</dbReference>
<sequence length="145" mass="16938">MIEIEVNQKVGKVKPKDFWVKLVKIIVRELNLKKSGHVSLAIVGQKEMRKLNFTYRGINAATNVLSFPEAEVKQKIDRLDENYLGEVVLCWSYIKNQATEQKVEFDLMLIWFFIHGVLHLLGYQHDSQKQLMIMESLEHKILAKI</sequence>
<keyword evidence="4 7" id="KW-0255">Endonuclease</keyword>
<feature type="binding site" evidence="7">
    <location>
        <position position="119"/>
    </location>
    <ligand>
        <name>Zn(2+)</name>
        <dbReference type="ChEBI" id="CHEBI:29105"/>
        <note>catalytic</note>
    </ligand>
</feature>
<dbReference type="PANTHER" id="PTHR46986:SF1">
    <property type="entry name" value="ENDORIBONUCLEASE YBEY, CHLOROPLASTIC"/>
    <property type="match status" value="1"/>
</dbReference>
<comment type="function">
    <text evidence="7">Single strand-specific metallo-endoribonuclease involved in late-stage 70S ribosome quality control and in maturation of the 3' terminus of the 16S rRNA.</text>
</comment>
<keyword evidence="7" id="KW-0963">Cytoplasm</keyword>
<evidence type="ECO:0000256" key="4">
    <source>
        <dbReference type="ARBA" id="ARBA00022759"/>
    </source>
</evidence>
<dbReference type="InterPro" id="IPR020549">
    <property type="entry name" value="YbeY_CS"/>
</dbReference>
<dbReference type="GO" id="GO:0006364">
    <property type="term" value="P:rRNA processing"/>
    <property type="evidence" value="ECO:0007669"/>
    <property type="project" value="UniProtKB-UniRule"/>
</dbReference>